<evidence type="ECO:0000256" key="1">
    <source>
        <dbReference type="SAM" id="Phobius"/>
    </source>
</evidence>
<keyword evidence="1" id="KW-0472">Membrane</keyword>
<dbReference type="Pfam" id="PF07963">
    <property type="entry name" value="N_methyl"/>
    <property type="match status" value="1"/>
</dbReference>
<evidence type="ECO:0000313" key="2">
    <source>
        <dbReference type="EMBL" id="OHA59824.1"/>
    </source>
</evidence>
<keyword evidence="1" id="KW-1133">Transmembrane helix</keyword>
<dbReference type="SUPFAM" id="SSF54523">
    <property type="entry name" value="Pili subunits"/>
    <property type="match status" value="1"/>
</dbReference>
<dbReference type="InterPro" id="IPR045584">
    <property type="entry name" value="Pilin-like"/>
</dbReference>
<dbReference type="PROSITE" id="PS00409">
    <property type="entry name" value="PROKAR_NTER_METHYL"/>
    <property type="match status" value="1"/>
</dbReference>
<dbReference type="Proteomes" id="UP000177838">
    <property type="component" value="Unassembled WGS sequence"/>
</dbReference>
<reference evidence="2 3" key="1">
    <citation type="journal article" date="2016" name="Nat. Commun.">
        <title>Thousands of microbial genomes shed light on interconnected biogeochemical processes in an aquifer system.</title>
        <authorList>
            <person name="Anantharaman K."/>
            <person name="Brown C.T."/>
            <person name="Hug L.A."/>
            <person name="Sharon I."/>
            <person name="Castelle C.J."/>
            <person name="Probst A.J."/>
            <person name="Thomas B.C."/>
            <person name="Singh A."/>
            <person name="Wilkins M.J."/>
            <person name="Karaoz U."/>
            <person name="Brodie E.L."/>
            <person name="Williams K.H."/>
            <person name="Hubbard S.S."/>
            <person name="Banfield J.F."/>
        </authorList>
    </citation>
    <scope>NUCLEOTIDE SEQUENCE [LARGE SCALE GENOMIC DNA]</scope>
</reference>
<name>A0A1G2QGR1_9BACT</name>
<keyword evidence="1" id="KW-0812">Transmembrane</keyword>
<evidence type="ECO:0008006" key="4">
    <source>
        <dbReference type="Google" id="ProtNLM"/>
    </source>
</evidence>
<dbReference type="AlphaFoldDB" id="A0A1G2QGR1"/>
<gene>
    <name evidence="2" type="ORF">A2589_03220</name>
</gene>
<protein>
    <recommendedName>
        <fullName evidence="4">Prepilin-type N-terminal cleavage/methylation domain-containing protein</fullName>
    </recommendedName>
</protein>
<feature type="transmembrane region" description="Helical" evidence="1">
    <location>
        <begin position="21"/>
        <end position="49"/>
    </location>
</feature>
<dbReference type="Gene3D" id="3.30.700.10">
    <property type="entry name" value="Glycoprotein, Type 4 Pilin"/>
    <property type="match status" value="1"/>
</dbReference>
<sequence length="189" mass="21017">MDKLELIMKTKFLHKRKTAAGFTLIEMMVAVSIFAIVAMITSGSFIIMADLYRKVQTNRAVIDNLNLAMDTMALQIREGRNYDFSCNGGVSCIAFDELSIETNQLTTNRHLFYKLEDSRLVQCVGTASPADCQALTSPEITVDGLEFFRDDSLEVPRVTVVLSGVATSKVGLSSDFLLQTTLSQRNYPR</sequence>
<comment type="caution">
    <text evidence="2">The sequence shown here is derived from an EMBL/GenBank/DDBJ whole genome shotgun (WGS) entry which is preliminary data.</text>
</comment>
<dbReference type="InterPro" id="IPR012902">
    <property type="entry name" value="N_methyl_site"/>
</dbReference>
<dbReference type="STRING" id="1802439.A2589_03220"/>
<proteinExistence type="predicted"/>
<dbReference type="NCBIfam" id="TIGR02532">
    <property type="entry name" value="IV_pilin_GFxxxE"/>
    <property type="match status" value="1"/>
</dbReference>
<evidence type="ECO:0000313" key="3">
    <source>
        <dbReference type="Proteomes" id="UP000177838"/>
    </source>
</evidence>
<dbReference type="EMBL" id="MHTK01000005">
    <property type="protein sequence ID" value="OHA59824.1"/>
    <property type="molecule type" value="Genomic_DNA"/>
</dbReference>
<organism evidence="2 3">
    <name type="scientific">Candidatus Vogelbacteria bacterium RIFOXYD1_FULL_46_19</name>
    <dbReference type="NCBI Taxonomy" id="1802439"/>
    <lineage>
        <taxon>Bacteria</taxon>
        <taxon>Candidatus Vogeliibacteriota</taxon>
    </lineage>
</organism>
<accession>A0A1G2QGR1</accession>